<feature type="chain" id="PRO_5047143152" description="Secreted protein" evidence="1">
    <location>
        <begin position="18"/>
        <end position="112"/>
    </location>
</feature>
<name>A0ABV0TZM2_9TELE</name>
<evidence type="ECO:0000313" key="3">
    <source>
        <dbReference type="Proteomes" id="UP001482620"/>
    </source>
</evidence>
<comment type="caution">
    <text evidence="2">The sequence shown here is derived from an EMBL/GenBank/DDBJ whole genome shotgun (WGS) entry which is preliminary data.</text>
</comment>
<accession>A0ABV0TZM2</accession>
<keyword evidence="1" id="KW-0732">Signal</keyword>
<feature type="signal peptide" evidence="1">
    <location>
        <begin position="1"/>
        <end position="17"/>
    </location>
</feature>
<keyword evidence="3" id="KW-1185">Reference proteome</keyword>
<evidence type="ECO:0008006" key="4">
    <source>
        <dbReference type="Google" id="ProtNLM"/>
    </source>
</evidence>
<sequence length="112" mass="12413">MSGFWFLCVCLFLSALCFQFPDGAGVSQVCWVTGAIDLLIALEEYLSRRLPALRCQGVCLLWQKPEPYEHSSLNLTSVPEVTGRSRLPMLGGFRLDFVSKYLAGSFLLSSVS</sequence>
<proteinExistence type="predicted"/>
<gene>
    <name evidence="2" type="ORF">ILYODFUR_032628</name>
</gene>
<evidence type="ECO:0000256" key="1">
    <source>
        <dbReference type="SAM" id="SignalP"/>
    </source>
</evidence>
<organism evidence="2 3">
    <name type="scientific">Ilyodon furcidens</name>
    <name type="common">goldbreast splitfin</name>
    <dbReference type="NCBI Taxonomy" id="33524"/>
    <lineage>
        <taxon>Eukaryota</taxon>
        <taxon>Metazoa</taxon>
        <taxon>Chordata</taxon>
        <taxon>Craniata</taxon>
        <taxon>Vertebrata</taxon>
        <taxon>Euteleostomi</taxon>
        <taxon>Actinopterygii</taxon>
        <taxon>Neopterygii</taxon>
        <taxon>Teleostei</taxon>
        <taxon>Neoteleostei</taxon>
        <taxon>Acanthomorphata</taxon>
        <taxon>Ovalentaria</taxon>
        <taxon>Atherinomorphae</taxon>
        <taxon>Cyprinodontiformes</taxon>
        <taxon>Goodeidae</taxon>
        <taxon>Ilyodon</taxon>
    </lineage>
</organism>
<dbReference type="EMBL" id="JAHRIQ010051688">
    <property type="protein sequence ID" value="MEQ2238382.1"/>
    <property type="molecule type" value="Genomic_DNA"/>
</dbReference>
<reference evidence="2 3" key="1">
    <citation type="submission" date="2021-06" db="EMBL/GenBank/DDBJ databases">
        <authorList>
            <person name="Palmer J.M."/>
        </authorList>
    </citation>
    <scope>NUCLEOTIDE SEQUENCE [LARGE SCALE GENOMIC DNA]</scope>
    <source>
        <strain evidence="3">if_2019</strain>
        <tissue evidence="2">Muscle</tissue>
    </source>
</reference>
<dbReference type="Proteomes" id="UP001482620">
    <property type="component" value="Unassembled WGS sequence"/>
</dbReference>
<protein>
    <recommendedName>
        <fullName evidence="4">Secreted protein</fullName>
    </recommendedName>
</protein>
<evidence type="ECO:0000313" key="2">
    <source>
        <dbReference type="EMBL" id="MEQ2238382.1"/>
    </source>
</evidence>